<dbReference type="RefSeq" id="WP_204819775.1">
    <property type="nucleotide sequence ID" value="NZ_JANHOF010000006.1"/>
</dbReference>
<dbReference type="Proteomes" id="UP001589818">
    <property type="component" value="Unassembled WGS sequence"/>
</dbReference>
<dbReference type="InterPro" id="IPR020449">
    <property type="entry name" value="Tscrpt_reg_AraC-type_HTH"/>
</dbReference>
<gene>
    <name evidence="5" type="ORF">ACFFJ8_09345</name>
</gene>
<dbReference type="Pfam" id="PF12833">
    <property type="entry name" value="HTH_18"/>
    <property type="match status" value="1"/>
</dbReference>
<dbReference type="InterPro" id="IPR003313">
    <property type="entry name" value="AraC-bd"/>
</dbReference>
<dbReference type="PROSITE" id="PS01124">
    <property type="entry name" value="HTH_ARAC_FAMILY_2"/>
    <property type="match status" value="1"/>
</dbReference>
<dbReference type="Gene3D" id="1.10.10.60">
    <property type="entry name" value="Homeodomain-like"/>
    <property type="match status" value="2"/>
</dbReference>
<dbReference type="PANTHER" id="PTHR43280:SF2">
    <property type="entry name" value="HTH-TYPE TRANSCRIPTIONAL REGULATOR EXSA"/>
    <property type="match status" value="1"/>
</dbReference>
<evidence type="ECO:0000256" key="3">
    <source>
        <dbReference type="ARBA" id="ARBA00023163"/>
    </source>
</evidence>
<dbReference type="SMART" id="SM00342">
    <property type="entry name" value="HTH_ARAC"/>
    <property type="match status" value="1"/>
</dbReference>
<protein>
    <submittedName>
        <fullName evidence="5">Helix-turn-helix domain-containing protein</fullName>
    </submittedName>
</protein>
<comment type="caution">
    <text evidence="5">The sequence shown here is derived from an EMBL/GenBank/DDBJ whole genome shotgun (WGS) entry which is preliminary data.</text>
</comment>
<dbReference type="InterPro" id="IPR011051">
    <property type="entry name" value="RmlC_Cupin_sf"/>
</dbReference>
<accession>A0ABV6J6R9</accession>
<proteinExistence type="predicted"/>
<dbReference type="CDD" id="cd02208">
    <property type="entry name" value="cupin_RmlC-like"/>
    <property type="match status" value="1"/>
</dbReference>
<dbReference type="InterPro" id="IPR009057">
    <property type="entry name" value="Homeodomain-like_sf"/>
</dbReference>
<dbReference type="SUPFAM" id="SSF51182">
    <property type="entry name" value="RmlC-like cupins"/>
    <property type="match status" value="1"/>
</dbReference>
<organism evidence="5 6">
    <name type="scientific">Paenibacillus mendelii</name>
    <dbReference type="NCBI Taxonomy" id="206163"/>
    <lineage>
        <taxon>Bacteria</taxon>
        <taxon>Bacillati</taxon>
        <taxon>Bacillota</taxon>
        <taxon>Bacilli</taxon>
        <taxon>Bacillales</taxon>
        <taxon>Paenibacillaceae</taxon>
        <taxon>Paenibacillus</taxon>
    </lineage>
</organism>
<dbReference type="Gene3D" id="2.60.120.10">
    <property type="entry name" value="Jelly Rolls"/>
    <property type="match status" value="1"/>
</dbReference>
<dbReference type="InterPro" id="IPR018062">
    <property type="entry name" value="HTH_AraC-typ_CS"/>
</dbReference>
<keyword evidence="3" id="KW-0804">Transcription</keyword>
<dbReference type="SUPFAM" id="SSF46689">
    <property type="entry name" value="Homeodomain-like"/>
    <property type="match status" value="2"/>
</dbReference>
<keyword evidence="2" id="KW-0238">DNA-binding</keyword>
<reference evidence="5 6" key="1">
    <citation type="submission" date="2024-09" db="EMBL/GenBank/DDBJ databases">
        <authorList>
            <person name="Sun Q."/>
            <person name="Mori K."/>
        </authorList>
    </citation>
    <scope>NUCLEOTIDE SEQUENCE [LARGE SCALE GENOMIC DNA]</scope>
    <source>
        <strain evidence="5 6">CCM 4839</strain>
    </source>
</reference>
<keyword evidence="1" id="KW-0805">Transcription regulation</keyword>
<evidence type="ECO:0000256" key="2">
    <source>
        <dbReference type="ARBA" id="ARBA00023125"/>
    </source>
</evidence>
<feature type="domain" description="HTH araC/xylS-type" evidence="4">
    <location>
        <begin position="177"/>
        <end position="275"/>
    </location>
</feature>
<evidence type="ECO:0000259" key="4">
    <source>
        <dbReference type="PROSITE" id="PS01124"/>
    </source>
</evidence>
<dbReference type="Pfam" id="PF02311">
    <property type="entry name" value="AraC_binding"/>
    <property type="match status" value="1"/>
</dbReference>
<dbReference type="PRINTS" id="PR00032">
    <property type="entry name" value="HTHARAC"/>
</dbReference>
<dbReference type="InterPro" id="IPR014710">
    <property type="entry name" value="RmlC-like_jellyroll"/>
</dbReference>
<evidence type="ECO:0000313" key="6">
    <source>
        <dbReference type="Proteomes" id="UP001589818"/>
    </source>
</evidence>
<dbReference type="PROSITE" id="PS00041">
    <property type="entry name" value="HTH_ARAC_FAMILY_1"/>
    <property type="match status" value="1"/>
</dbReference>
<keyword evidence="6" id="KW-1185">Reference proteome</keyword>
<evidence type="ECO:0000256" key="1">
    <source>
        <dbReference type="ARBA" id="ARBA00023015"/>
    </source>
</evidence>
<dbReference type="InterPro" id="IPR018060">
    <property type="entry name" value="HTH_AraC"/>
</dbReference>
<name>A0ABV6J6R9_9BACL</name>
<dbReference type="EMBL" id="JBHLVF010000011">
    <property type="protein sequence ID" value="MFC0391579.1"/>
    <property type="molecule type" value="Genomic_DNA"/>
</dbReference>
<evidence type="ECO:0000313" key="5">
    <source>
        <dbReference type="EMBL" id="MFC0391579.1"/>
    </source>
</evidence>
<sequence>MKIRVCGAGTQVRSDDVWAGGVHAANYEMLYIVSGKARFHWNGRVCIAEAPAMFLLPPLTPHQLESITTEVKYRFLEITDIEDSPLDRQTMDEWNELQAHNDIYSRTVLAAAILESFDWIYHLHLTGEARLHPDLEQVCLLEVSKIYRLIAYTLSSSPLPAGNPDQTAGRDVEQTVDRLVDFMEWRYKEEITLTALADLVHLNPSYLIRMFKKHRKVTPFEFLRDLRLKAAVSLLSGSSMPVQEIAHETGFGSVHYFCRLFKQTYGQSPAEWRKQLRKG</sequence>
<dbReference type="PANTHER" id="PTHR43280">
    <property type="entry name" value="ARAC-FAMILY TRANSCRIPTIONAL REGULATOR"/>
    <property type="match status" value="1"/>
</dbReference>